<proteinExistence type="predicted"/>
<feature type="compositionally biased region" description="Low complexity" evidence="1">
    <location>
        <begin position="51"/>
        <end position="61"/>
    </location>
</feature>
<dbReference type="AlphaFoldDB" id="A0A9P0KK27"/>
<dbReference type="EMBL" id="CAKOFQ010006804">
    <property type="protein sequence ID" value="CAH1973045.1"/>
    <property type="molecule type" value="Genomic_DNA"/>
</dbReference>
<keyword evidence="3" id="KW-1185">Reference proteome</keyword>
<name>A0A9P0KK27_ACAOB</name>
<accession>A0A9P0KK27</accession>
<feature type="compositionally biased region" description="Pro residues" evidence="1">
    <location>
        <begin position="14"/>
        <end position="25"/>
    </location>
</feature>
<comment type="caution">
    <text evidence="2">The sequence shown here is derived from an EMBL/GenBank/DDBJ whole genome shotgun (WGS) entry which is preliminary data.</text>
</comment>
<evidence type="ECO:0000256" key="1">
    <source>
        <dbReference type="SAM" id="MobiDB-lite"/>
    </source>
</evidence>
<dbReference type="Proteomes" id="UP001152888">
    <property type="component" value="Unassembled WGS sequence"/>
</dbReference>
<evidence type="ECO:0000313" key="3">
    <source>
        <dbReference type="Proteomes" id="UP001152888"/>
    </source>
</evidence>
<dbReference type="InterPro" id="IPR055304">
    <property type="entry name" value="CHCHD2/10-like"/>
</dbReference>
<organism evidence="2 3">
    <name type="scientific">Acanthoscelides obtectus</name>
    <name type="common">Bean weevil</name>
    <name type="synonym">Bruchus obtectus</name>
    <dbReference type="NCBI Taxonomy" id="200917"/>
    <lineage>
        <taxon>Eukaryota</taxon>
        <taxon>Metazoa</taxon>
        <taxon>Ecdysozoa</taxon>
        <taxon>Arthropoda</taxon>
        <taxon>Hexapoda</taxon>
        <taxon>Insecta</taxon>
        <taxon>Pterygota</taxon>
        <taxon>Neoptera</taxon>
        <taxon>Endopterygota</taxon>
        <taxon>Coleoptera</taxon>
        <taxon>Polyphaga</taxon>
        <taxon>Cucujiformia</taxon>
        <taxon>Chrysomeloidea</taxon>
        <taxon>Chrysomelidae</taxon>
        <taxon>Bruchinae</taxon>
        <taxon>Bruchini</taxon>
        <taxon>Acanthoscelides</taxon>
    </lineage>
</organism>
<reference evidence="2" key="1">
    <citation type="submission" date="2022-03" db="EMBL/GenBank/DDBJ databases">
        <authorList>
            <person name="Sayadi A."/>
        </authorList>
    </citation>
    <scope>NUCLEOTIDE SEQUENCE</scope>
</reference>
<dbReference type="GO" id="GO:0005634">
    <property type="term" value="C:nucleus"/>
    <property type="evidence" value="ECO:0007669"/>
    <property type="project" value="TreeGrafter"/>
</dbReference>
<sequence length="168" mass="17139">MGKRSGSGLSKPAPSRPWRPPPATRQPPRGSTGYGTTTLPARTAPQPAPAPVQAAPVAPAPSQGPGLFGQMAATAGGVAIGSAIGHTVGHAVTGMFGGGSSEAAAVPQQAQPAAPQQQYGQQQQDQEGPCGWEVKQFLQCASQQSDLTLCDGFNEALRQCKIRNNMVA</sequence>
<feature type="region of interest" description="Disordered" evidence="1">
    <location>
        <begin position="1"/>
        <end position="70"/>
    </location>
</feature>
<gene>
    <name evidence="2" type="ORF">ACAOBT_LOCUS10338</name>
</gene>
<protein>
    <recommendedName>
        <fullName evidence="4">Coiled-coil-helix-coiled-coil-helix domain-containing protein 2</fullName>
    </recommendedName>
</protein>
<dbReference type="GO" id="GO:0007005">
    <property type="term" value="P:mitochondrion organization"/>
    <property type="evidence" value="ECO:0007669"/>
    <property type="project" value="InterPro"/>
</dbReference>
<feature type="compositionally biased region" description="Low complexity" evidence="1">
    <location>
        <begin position="103"/>
        <end position="126"/>
    </location>
</feature>
<dbReference type="GO" id="GO:0005739">
    <property type="term" value="C:mitochondrion"/>
    <property type="evidence" value="ECO:0007669"/>
    <property type="project" value="TreeGrafter"/>
</dbReference>
<dbReference type="PANTHER" id="PTHR13523">
    <property type="entry name" value="COILED-COIL-HELIX-COILED-COIL-HELIX DOMAIN CONTAINING 2/NUR77"/>
    <property type="match status" value="1"/>
</dbReference>
<evidence type="ECO:0008006" key="4">
    <source>
        <dbReference type="Google" id="ProtNLM"/>
    </source>
</evidence>
<dbReference type="PANTHER" id="PTHR13523:SF2">
    <property type="entry name" value="COILED-COIL-HELIX-COILED-COIL-HELIX DOMAIN CONTAINING 2, ISOFORM A-RELATED"/>
    <property type="match status" value="1"/>
</dbReference>
<feature type="region of interest" description="Disordered" evidence="1">
    <location>
        <begin position="96"/>
        <end position="126"/>
    </location>
</feature>
<dbReference type="OrthoDB" id="1106148at2759"/>
<evidence type="ECO:0000313" key="2">
    <source>
        <dbReference type="EMBL" id="CAH1973045.1"/>
    </source>
</evidence>